<keyword evidence="1" id="KW-0812">Transmembrane</keyword>
<evidence type="ECO:0000256" key="1">
    <source>
        <dbReference type="SAM" id="Phobius"/>
    </source>
</evidence>
<dbReference type="Proteomes" id="UP001597383">
    <property type="component" value="Unassembled WGS sequence"/>
</dbReference>
<comment type="caution">
    <text evidence="2">The sequence shown here is derived from an EMBL/GenBank/DDBJ whole genome shotgun (WGS) entry which is preliminary data.</text>
</comment>
<accession>A0ABW4VX64</accession>
<evidence type="ECO:0000313" key="2">
    <source>
        <dbReference type="EMBL" id="MFD2043105.1"/>
    </source>
</evidence>
<reference evidence="3" key="1">
    <citation type="journal article" date="2019" name="Int. J. Syst. Evol. Microbiol.">
        <title>The Global Catalogue of Microorganisms (GCM) 10K type strain sequencing project: providing services to taxonomists for standard genome sequencing and annotation.</title>
        <authorList>
            <consortium name="The Broad Institute Genomics Platform"/>
            <consortium name="The Broad Institute Genome Sequencing Center for Infectious Disease"/>
            <person name="Wu L."/>
            <person name="Ma J."/>
        </authorList>
    </citation>
    <scope>NUCLEOTIDE SEQUENCE [LARGE SCALE GENOMIC DNA]</scope>
    <source>
        <strain evidence="3">R28</strain>
    </source>
</reference>
<protein>
    <recommendedName>
        <fullName evidence="4">DUF5673 domain-containing protein</fullName>
    </recommendedName>
</protein>
<organism evidence="2 3">
    <name type="scientific">Ornithinibacillus salinisoli</name>
    <dbReference type="NCBI Taxonomy" id="1848459"/>
    <lineage>
        <taxon>Bacteria</taxon>
        <taxon>Bacillati</taxon>
        <taxon>Bacillota</taxon>
        <taxon>Bacilli</taxon>
        <taxon>Bacillales</taxon>
        <taxon>Bacillaceae</taxon>
        <taxon>Ornithinibacillus</taxon>
    </lineage>
</organism>
<sequence>MKIVVGIVFFLIIAYHLVNFIQLLIKMKEKIIFPANDTQADAIRKHPDKILDPPTYKRQRVGIIVYAFMLLFLIGVFFVGAYVQDFDNWAIFLFMLLPFSTSHDLLNMFAVVDDGLLVGSRFIPWNKIKSIQFKRINVNHKFYGFSKEVNDSGYEMLIKAGFFPISCIVISNEMKGKITKILCERVDIQGEELPLRGTEK</sequence>
<name>A0ABW4VX64_9BACI</name>
<feature type="transmembrane region" description="Helical" evidence="1">
    <location>
        <begin position="63"/>
        <end position="83"/>
    </location>
</feature>
<gene>
    <name evidence="2" type="ORF">ACFSJF_02115</name>
</gene>
<keyword evidence="1" id="KW-0472">Membrane</keyword>
<keyword evidence="3" id="KW-1185">Reference proteome</keyword>
<dbReference type="RefSeq" id="WP_377554916.1">
    <property type="nucleotide sequence ID" value="NZ_JBHUHQ010000002.1"/>
</dbReference>
<keyword evidence="1" id="KW-1133">Transmembrane helix</keyword>
<dbReference type="EMBL" id="JBHUHQ010000002">
    <property type="protein sequence ID" value="MFD2043105.1"/>
    <property type="molecule type" value="Genomic_DNA"/>
</dbReference>
<feature type="transmembrane region" description="Helical" evidence="1">
    <location>
        <begin position="89"/>
        <end position="112"/>
    </location>
</feature>
<evidence type="ECO:0008006" key="4">
    <source>
        <dbReference type="Google" id="ProtNLM"/>
    </source>
</evidence>
<evidence type="ECO:0000313" key="3">
    <source>
        <dbReference type="Proteomes" id="UP001597383"/>
    </source>
</evidence>
<feature type="transmembrane region" description="Helical" evidence="1">
    <location>
        <begin position="6"/>
        <end position="25"/>
    </location>
</feature>
<proteinExistence type="predicted"/>